<proteinExistence type="predicted"/>
<sequence>MPLLFPRLALISMPVQSVGSVWQRFGWHLRGCTLNFQPISFCRGLGKERGSSSL</sequence>
<accession>A0A5B7J7J8</accession>
<organism evidence="1 2">
    <name type="scientific">Portunus trituberculatus</name>
    <name type="common">Swimming crab</name>
    <name type="synonym">Neptunus trituberculatus</name>
    <dbReference type="NCBI Taxonomy" id="210409"/>
    <lineage>
        <taxon>Eukaryota</taxon>
        <taxon>Metazoa</taxon>
        <taxon>Ecdysozoa</taxon>
        <taxon>Arthropoda</taxon>
        <taxon>Crustacea</taxon>
        <taxon>Multicrustacea</taxon>
        <taxon>Malacostraca</taxon>
        <taxon>Eumalacostraca</taxon>
        <taxon>Eucarida</taxon>
        <taxon>Decapoda</taxon>
        <taxon>Pleocyemata</taxon>
        <taxon>Brachyura</taxon>
        <taxon>Eubrachyura</taxon>
        <taxon>Portunoidea</taxon>
        <taxon>Portunidae</taxon>
        <taxon>Portuninae</taxon>
        <taxon>Portunus</taxon>
    </lineage>
</organism>
<comment type="caution">
    <text evidence="1">The sequence shown here is derived from an EMBL/GenBank/DDBJ whole genome shotgun (WGS) entry which is preliminary data.</text>
</comment>
<evidence type="ECO:0000313" key="2">
    <source>
        <dbReference type="Proteomes" id="UP000324222"/>
    </source>
</evidence>
<dbReference type="AlphaFoldDB" id="A0A5B7J7J8"/>
<gene>
    <name evidence="1" type="ORF">E2C01_085757</name>
</gene>
<evidence type="ECO:0000313" key="1">
    <source>
        <dbReference type="EMBL" id="MPC90759.1"/>
    </source>
</evidence>
<name>A0A5B7J7J8_PORTR</name>
<dbReference type="Proteomes" id="UP000324222">
    <property type="component" value="Unassembled WGS sequence"/>
</dbReference>
<protein>
    <submittedName>
        <fullName evidence="1">Uncharacterized protein</fullName>
    </submittedName>
</protein>
<reference evidence="1 2" key="1">
    <citation type="submission" date="2019-05" db="EMBL/GenBank/DDBJ databases">
        <title>Another draft genome of Portunus trituberculatus and its Hox gene families provides insights of decapod evolution.</title>
        <authorList>
            <person name="Jeong J.-H."/>
            <person name="Song I."/>
            <person name="Kim S."/>
            <person name="Choi T."/>
            <person name="Kim D."/>
            <person name="Ryu S."/>
            <person name="Kim W."/>
        </authorList>
    </citation>
    <scope>NUCLEOTIDE SEQUENCE [LARGE SCALE GENOMIC DNA]</scope>
    <source>
        <tissue evidence="1">Muscle</tissue>
    </source>
</reference>
<dbReference type="EMBL" id="VSRR010085455">
    <property type="protein sequence ID" value="MPC90759.1"/>
    <property type="molecule type" value="Genomic_DNA"/>
</dbReference>
<keyword evidence="2" id="KW-1185">Reference proteome</keyword>